<name>I8UB25_9BACL</name>
<dbReference type="InterPro" id="IPR009881">
    <property type="entry name" value="DUF1433"/>
</dbReference>
<proteinExistence type="predicted"/>
<dbReference type="PATRIC" id="fig|1196324.3.peg.3446"/>
<sequence length="195" mass="23094">MKHVNEKNYWNTQEERVKTFVFHNVRNSKTVTFTKHEKSPMGIPYLAGYVNNDQNLDFTASIYGENFEDNFNTSPELDELVSLNEKSVSEIQKEETQKGYKQERIAYFKKQKQRVETYIRYNLKNVHSIQFTRYGTSTKNVSYVNGYINNKKDLWFRTGIKGKNFENDFTTSNNLSDFVKPLIKSVSEIEHEKQR</sequence>
<comment type="caution">
    <text evidence="1">The sequence shown here is derived from an EMBL/GenBank/DDBJ whole genome shotgun (WGS) entry which is preliminary data.</text>
</comment>
<gene>
    <name evidence="1" type="ORF">A374_16859</name>
</gene>
<evidence type="ECO:0008006" key="3">
    <source>
        <dbReference type="Google" id="ProtNLM"/>
    </source>
</evidence>
<keyword evidence="2" id="KW-1185">Reference proteome</keyword>
<accession>I8UB25</accession>
<dbReference type="Proteomes" id="UP000004080">
    <property type="component" value="Unassembled WGS sequence"/>
</dbReference>
<dbReference type="Gene3D" id="3.10.450.130">
    <property type="entry name" value="folded 79 residue fragment of lin0334 like domains"/>
    <property type="match status" value="2"/>
</dbReference>
<dbReference type="eggNOG" id="ENOG50344CX">
    <property type="taxonomic scope" value="Bacteria"/>
</dbReference>
<dbReference type="RefSeq" id="WP_007203443.1">
    <property type="nucleotide sequence ID" value="NZ_AKKV01000039.1"/>
</dbReference>
<protein>
    <recommendedName>
        <fullName evidence="3">DUF1433 domain-containing protein</fullName>
    </recommendedName>
</protein>
<dbReference type="EMBL" id="AKKV01000039">
    <property type="protein sequence ID" value="EIT84135.1"/>
    <property type="molecule type" value="Genomic_DNA"/>
</dbReference>
<evidence type="ECO:0000313" key="2">
    <source>
        <dbReference type="Proteomes" id="UP000004080"/>
    </source>
</evidence>
<dbReference type="AlphaFoldDB" id="I8UB25"/>
<reference evidence="1 2" key="1">
    <citation type="journal article" date="2012" name="J. Bacteriol.">
        <title>Genome of Bacillus macauensis ZFHKF-1, a Long-Chain-Forming Bacterium.</title>
        <authorList>
            <person name="Cai L."/>
            <person name="Zhang T."/>
        </authorList>
    </citation>
    <scope>NUCLEOTIDE SEQUENCE [LARGE SCALE GENOMIC DNA]</scope>
    <source>
        <strain evidence="1 2">ZFHKF-1</strain>
    </source>
</reference>
<evidence type="ECO:0000313" key="1">
    <source>
        <dbReference type="EMBL" id="EIT84135.1"/>
    </source>
</evidence>
<dbReference type="Pfam" id="PF07252">
    <property type="entry name" value="DUF1433"/>
    <property type="match status" value="2"/>
</dbReference>
<organism evidence="1 2">
    <name type="scientific">Fictibacillus macauensis ZFHKF-1</name>
    <dbReference type="NCBI Taxonomy" id="1196324"/>
    <lineage>
        <taxon>Bacteria</taxon>
        <taxon>Bacillati</taxon>
        <taxon>Bacillota</taxon>
        <taxon>Bacilli</taxon>
        <taxon>Bacillales</taxon>
        <taxon>Fictibacillaceae</taxon>
        <taxon>Fictibacillus</taxon>
    </lineage>
</organism>